<keyword evidence="7" id="KW-0833">Ubl conjugation pathway</keyword>
<dbReference type="PROSITE" id="PS51044">
    <property type="entry name" value="ZF_SP_RING"/>
    <property type="match status" value="1"/>
</dbReference>
<comment type="pathway">
    <text evidence="2">Protein modification; protein sumoylation.</text>
</comment>
<evidence type="ECO:0000256" key="1">
    <source>
        <dbReference type="ARBA" id="ARBA00004123"/>
    </source>
</evidence>
<evidence type="ECO:0000256" key="7">
    <source>
        <dbReference type="ARBA" id="ARBA00022786"/>
    </source>
</evidence>
<dbReference type="GO" id="GO:0016925">
    <property type="term" value="P:protein sumoylation"/>
    <property type="evidence" value="ECO:0007669"/>
    <property type="project" value="UniProtKB-UniPathway"/>
</dbReference>
<evidence type="ECO:0000259" key="11">
    <source>
        <dbReference type="PROSITE" id="PS51044"/>
    </source>
</evidence>
<feature type="non-terminal residue" evidence="12">
    <location>
        <position position="1"/>
    </location>
</feature>
<keyword evidence="15" id="KW-1185">Reference proteome</keyword>
<evidence type="ECO:0000256" key="8">
    <source>
        <dbReference type="ARBA" id="ARBA00022833"/>
    </source>
</evidence>
<organism evidence="12 14">
    <name type="scientific">Caulochytrium protostelioides</name>
    <dbReference type="NCBI Taxonomy" id="1555241"/>
    <lineage>
        <taxon>Eukaryota</taxon>
        <taxon>Fungi</taxon>
        <taxon>Fungi incertae sedis</taxon>
        <taxon>Chytridiomycota</taxon>
        <taxon>Chytridiomycota incertae sedis</taxon>
        <taxon>Chytridiomycetes</taxon>
        <taxon>Caulochytriales</taxon>
        <taxon>Caulochytriaceae</taxon>
        <taxon>Caulochytrium</taxon>
    </lineage>
</organism>
<dbReference type="InterPro" id="IPR013083">
    <property type="entry name" value="Znf_RING/FYVE/PHD"/>
</dbReference>
<accession>A0A4V1ISW2</accession>
<dbReference type="Proteomes" id="UP000274922">
    <property type="component" value="Unassembled WGS sequence"/>
</dbReference>
<dbReference type="GO" id="GO:0000724">
    <property type="term" value="P:double-strand break repair via homologous recombination"/>
    <property type="evidence" value="ECO:0007669"/>
    <property type="project" value="InterPro"/>
</dbReference>
<dbReference type="GO" id="GO:0005634">
    <property type="term" value="C:nucleus"/>
    <property type="evidence" value="ECO:0007669"/>
    <property type="project" value="UniProtKB-SubCell"/>
</dbReference>
<dbReference type="Pfam" id="PF11789">
    <property type="entry name" value="zf-Nse"/>
    <property type="match status" value="1"/>
</dbReference>
<reference evidence="14 15" key="1">
    <citation type="journal article" date="2018" name="Nat. Microbiol.">
        <title>Leveraging single-cell genomics to expand the fungal tree of life.</title>
        <authorList>
            <person name="Ahrendt S.R."/>
            <person name="Quandt C.A."/>
            <person name="Ciobanu D."/>
            <person name="Clum A."/>
            <person name="Salamov A."/>
            <person name="Andreopoulos B."/>
            <person name="Cheng J.F."/>
            <person name="Woyke T."/>
            <person name="Pelin A."/>
            <person name="Henrissat B."/>
            <person name="Reynolds N.K."/>
            <person name="Benny G.L."/>
            <person name="Smith M.E."/>
            <person name="James T.Y."/>
            <person name="Grigoriev I.V."/>
        </authorList>
    </citation>
    <scope>NUCLEOTIDE SEQUENCE [LARGE SCALE GENOMIC DNA]</scope>
    <source>
        <strain evidence="14 15">ATCC 52028</strain>
    </source>
</reference>
<dbReference type="Gene3D" id="3.30.40.10">
    <property type="entry name" value="Zinc/RING finger domain, C3HC4 (zinc finger)"/>
    <property type="match status" value="1"/>
</dbReference>
<keyword evidence="5" id="KW-0479">Metal-binding</keyword>
<evidence type="ECO:0000313" key="15">
    <source>
        <dbReference type="Proteomes" id="UP000274922"/>
    </source>
</evidence>
<evidence type="ECO:0000313" key="12">
    <source>
        <dbReference type="EMBL" id="RKO94947.1"/>
    </source>
</evidence>
<evidence type="ECO:0000256" key="5">
    <source>
        <dbReference type="ARBA" id="ARBA00022723"/>
    </source>
</evidence>
<reference evidence="13" key="2">
    <citation type="submission" date="2018-04" db="EMBL/GenBank/DDBJ databases">
        <title>Leveraging single-cell genomics to expand the Fungal Tree of Life.</title>
        <authorList>
            <consortium name="DOE Joint Genome Institute"/>
            <person name="Ahrendt S.R."/>
            <person name="Quandt C.A."/>
            <person name="Ciobanu D."/>
            <person name="Clum A."/>
            <person name="Salamov A."/>
            <person name="Andreopoulos B."/>
            <person name="Cheng J.-F."/>
            <person name="Woyke T."/>
            <person name="Pelin A."/>
            <person name="Henrissat B."/>
            <person name="Benny G.L."/>
            <person name="Smith M.E."/>
            <person name="James T.Y."/>
            <person name="Grigoriev I.V."/>
        </authorList>
    </citation>
    <scope>NUCLEOTIDE SEQUENCE</scope>
    <source>
        <strain evidence="13">ATCC 52028</strain>
    </source>
</reference>
<dbReference type="UniPathway" id="UPA00886"/>
<evidence type="ECO:0000256" key="9">
    <source>
        <dbReference type="ARBA" id="ARBA00023242"/>
    </source>
</evidence>
<reference evidence="12" key="3">
    <citation type="submission" date="2018-08" db="EMBL/GenBank/DDBJ databases">
        <title>Leveraging single-cell genomics to expand the Fungal Tree of Life.</title>
        <authorList>
            <consortium name="DOE Joint Genome Institute"/>
            <person name="Ahrendt S.R."/>
            <person name="Quandt C.A."/>
            <person name="Ciobanu D."/>
            <person name="Clum A."/>
            <person name="Salamov A."/>
            <person name="Andreopoulos B."/>
            <person name="Cheng J.-F."/>
            <person name="Woyke T."/>
            <person name="Pelin A."/>
            <person name="Henrissat B."/>
            <person name="Reynolds N."/>
            <person name="Benny G.L."/>
            <person name="Smith M.E."/>
            <person name="James T.Y."/>
            <person name="Grigoriev I.V."/>
        </authorList>
    </citation>
    <scope>NUCLEOTIDE SEQUENCE</scope>
    <source>
        <strain evidence="12">ATCC 52028</strain>
    </source>
</reference>
<dbReference type="PANTHER" id="PTHR21330:SF1">
    <property type="entry name" value="E3 SUMO-PROTEIN LIGASE NSE2"/>
    <property type="match status" value="1"/>
</dbReference>
<dbReference type="STRING" id="1555241.A0A4V1ISW2"/>
<comment type="similarity">
    <text evidence="3">Belongs to the NSE2 family.</text>
</comment>
<evidence type="ECO:0000256" key="6">
    <source>
        <dbReference type="ARBA" id="ARBA00022771"/>
    </source>
</evidence>
<name>A0A4V1ISW2_9FUNG</name>
<keyword evidence="8" id="KW-0862">Zinc</keyword>
<dbReference type="EMBL" id="ML014427">
    <property type="protein sequence ID" value="RKO98471.1"/>
    <property type="molecule type" value="Genomic_DNA"/>
</dbReference>
<evidence type="ECO:0000256" key="10">
    <source>
        <dbReference type="PROSITE-ProRule" id="PRU00452"/>
    </source>
</evidence>
<dbReference type="InterPro" id="IPR004181">
    <property type="entry name" value="Znf_MIZ"/>
</dbReference>
<dbReference type="EMBL" id="ML013974">
    <property type="protein sequence ID" value="RKO94947.1"/>
    <property type="molecule type" value="Genomic_DNA"/>
</dbReference>
<evidence type="ECO:0000256" key="3">
    <source>
        <dbReference type="ARBA" id="ARBA00008212"/>
    </source>
</evidence>
<protein>
    <recommendedName>
        <fullName evidence="11">SP-RING-type domain-containing protein</fullName>
    </recommendedName>
</protein>
<dbReference type="GO" id="GO:0030915">
    <property type="term" value="C:Smc5-Smc6 complex"/>
    <property type="evidence" value="ECO:0007669"/>
    <property type="project" value="InterPro"/>
</dbReference>
<dbReference type="OrthoDB" id="26899at2759"/>
<dbReference type="GO" id="GO:0061665">
    <property type="term" value="F:SUMO ligase activity"/>
    <property type="evidence" value="ECO:0007669"/>
    <property type="project" value="TreeGrafter"/>
</dbReference>
<keyword evidence="6 10" id="KW-0863">Zinc-finger</keyword>
<dbReference type="GO" id="GO:0008270">
    <property type="term" value="F:zinc ion binding"/>
    <property type="evidence" value="ECO:0007669"/>
    <property type="project" value="UniProtKB-KW"/>
</dbReference>
<keyword evidence="4" id="KW-0808">Transferase</keyword>
<dbReference type="PANTHER" id="PTHR21330">
    <property type="entry name" value="E3 SUMO-PROTEIN LIGASE NSE2"/>
    <property type="match status" value="1"/>
</dbReference>
<dbReference type="CDD" id="cd16651">
    <property type="entry name" value="SPL-RING_NSE2"/>
    <property type="match status" value="1"/>
</dbReference>
<evidence type="ECO:0000256" key="2">
    <source>
        <dbReference type="ARBA" id="ARBA00004718"/>
    </source>
</evidence>
<sequence>DDDELEIVAEERNYKCPLTSQWLESPVRSTACGHVYSQTAVQEYIASYQARRAETGAGPPLPVCPVAMCRHYVGARDLVEDHLLARQVKEA</sequence>
<feature type="domain" description="SP-RING-type" evidence="11">
    <location>
        <begin position="1"/>
        <end position="91"/>
    </location>
</feature>
<evidence type="ECO:0000313" key="14">
    <source>
        <dbReference type="Proteomes" id="UP000268535"/>
    </source>
</evidence>
<comment type="subcellular location">
    <subcellularLocation>
        <location evidence="1">Nucleus</location>
    </subcellularLocation>
</comment>
<evidence type="ECO:0000256" key="4">
    <source>
        <dbReference type="ARBA" id="ARBA00022679"/>
    </source>
</evidence>
<dbReference type="SUPFAM" id="SSF57850">
    <property type="entry name" value="RING/U-box"/>
    <property type="match status" value="1"/>
</dbReference>
<feature type="non-terminal residue" evidence="12">
    <location>
        <position position="91"/>
    </location>
</feature>
<evidence type="ECO:0000313" key="13">
    <source>
        <dbReference type="EMBL" id="RKO98471.1"/>
    </source>
</evidence>
<dbReference type="InterPro" id="IPR026846">
    <property type="entry name" value="Nse2(Mms21)"/>
</dbReference>
<dbReference type="Proteomes" id="UP000268535">
    <property type="component" value="Unassembled WGS sequence"/>
</dbReference>
<keyword evidence="9" id="KW-0539">Nucleus</keyword>
<gene>
    <name evidence="12" type="ORF">CAUPRSCDRAFT_3645</name>
    <name evidence="13" type="ORF">CXG81DRAFT_8314</name>
</gene>
<dbReference type="AlphaFoldDB" id="A0A4V1ISW2"/>
<proteinExistence type="inferred from homology"/>